<dbReference type="Proteomes" id="UP000005365">
    <property type="component" value="Unassembled WGS sequence"/>
</dbReference>
<organism evidence="1 2">
    <name type="scientific">Neisseria sicca ATCC 29256</name>
    <dbReference type="NCBI Taxonomy" id="547045"/>
    <lineage>
        <taxon>Bacteria</taxon>
        <taxon>Pseudomonadati</taxon>
        <taxon>Pseudomonadota</taxon>
        <taxon>Betaproteobacteria</taxon>
        <taxon>Neisseriales</taxon>
        <taxon>Neisseriaceae</taxon>
        <taxon>Neisseria</taxon>
    </lineage>
</organism>
<protein>
    <submittedName>
        <fullName evidence="1">Uncharacterized protein</fullName>
    </submittedName>
</protein>
<keyword evidence="2" id="KW-1185">Reference proteome</keyword>
<evidence type="ECO:0000313" key="1">
    <source>
        <dbReference type="EMBL" id="EET43186.1"/>
    </source>
</evidence>
<reference evidence="1" key="1">
    <citation type="submission" date="2009-07" db="EMBL/GenBank/DDBJ databases">
        <authorList>
            <person name="Weinstock G."/>
            <person name="Sodergren E."/>
            <person name="Clifton S."/>
            <person name="Fulton L."/>
            <person name="Fulton B."/>
            <person name="Courtney L."/>
            <person name="Fronick C."/>
            <person name="Harrison M."/>
            <person name="Strong C."/>
            <person name="Farmer C."/>
            <person name="Delahaunty K."/>
            <person name="Markovic C."/>
            <person name="Hall O."/>
            <person name="Minx P."/>
            <person name="Tomlinson C."/>
            <person name="Mitreva M."/>
            <person name="Nelson J."/>
            <person name="Hou S."/>
            <person name="Wollam A."/>
            <person name="Pepin K.H."/>
            <person name="Johnson M."/>
            <person name="Bhonagiri V."/>
            <person name="Nash W.E."/>
            <person name="Warren W."/>
            <person name="Chinwalla A."/>
            <person name="Mardis E.R."/>
            <person name="Wilson R.K."/>
        </authorList>
    </citation>
    <scope>NUCLEOTIDE SEQUENCE [LARGE SCALE GENOMIC DNA]</scope>
    <source>
        <strain evidence="1">ATCC 29256</strain>
    </source>
</reference>
<dbReference type="EMBL" id="ACKO02000025">
    <property type="protein sequence ID" value="EET43186.1"/>
    <property type="molecule type" value="Genomic_DNA"/>
</dbReference>
<gene>
    <name evidence="1" type="ORF">NEISICOT_03070</name>
</gene>
<evidence type="ECO:0000313" key="2">
    <source>
        <dbReference type="Proteomes" id="UP000005365"/>
    </source>
</evidence>
<dbReference type="AlphaFoldDB" id="C6M945"/>
<name>C6M945_NEISI</name>
<proteinExistence type="predicted"/>
<sequence>MTQGSSETQSLIFRRPFCLRIWELFIIATFYKRIDFKAIRRCRALS</sequence>
<accession>C6M945</accession>
<comment type="caution">
    <text evidence="1">The sequence shown here is derived from an EMBL/GenBank/DDBJ whole genome shotgun (WGS) entry which is preliminary data.</text>
</comment>